<feature type="domain" description="RRM" evidence="4">
    <location>
        <begin position="185"/>
        <end position="295"/>
    </location>
</feature>
<keyword evidence="6" id="KW-1185">Reference proteome</keyword>
<evidence type="ECO:0000256" key="3">
    <source>
        <dbReference type="SAM" id="MobiDB-lite"/>
    </source>
</evidence>
<dbReference type="PROSITE" id="PS50102">
    <property type="entry name" value="RRM"/>
    <property type="match status" value="2"/>
</dbReference>
<reference evidence="5" key="1">
    <citation type="submission" date="2016-03" db="EMBL/GenBank/DDBJ databases">
        <title>Mechanisms controlling the formation of the plant cell surface in tip-growing cells are functionally conserved among land plants.</title>
        <authorList>
            <person name="Honkanen S."/>
            <person name="Jones V.A."/>
            <person name="Morieri G."/>
            <person name="Champion C."/>
            <person name="Hetherington A.J."/>
            <person name="Kelly S."/>
            <person name="Saint-Marcoux D."/>
            <person name="Proust H."/>
            <person name="Prescott H."/>
            <person name="Dolan L."/>
        </authorList>
    </citation>
    <scope>NUCLEOTIDE SEQUENCE [LARGE SCALE GENOMIC DNA]</scope>
    <source>
        <tissue evidence="5">Whole gametophyte</tissue>
    </source>
</reference>
<proteinExistence type="predicted"/>
<dbReference type="AlphaFoldDB" id="A0A176VWD4"/>
<evidence type="ECO:0000256" key="2">
    <source>
        <dbReference type="PROSITE-ProRule" id="PRU00176"/>
    </source>
</evidence>
<protein>
    <recommendedName>
        <fullName evidence="4">RRM domain-containing protein</fullName>
    </recommendedName>
</protein>
<dbReference type="SUPFAM" id="SSF54928">
    <property type="entry name" value="RNA-binding domain, RBD"/>
    <property type="match status" value="2"/>
</dbReference>
<sequence length="399" mass="44214">MASRVWQACVRRLTTQSEITQHNIGNLLNEWCFLSSGRTFLPSYGDLGGRTRAAGGKLWNHSRFYNVGGSAGKLCGRTSGREELASVENFGGRILSPFSRWKSAMQNSSISSDVPDASQNPPSDNVSTEIEVEKPEDQEFIPPNADTPTTPLVQAIRHSLDEEVSPMSKGSFEEILPADREIDPLRVFVGGLPFSVKGDELKKVDSRNTVLYKTFSYHITEIRAGNPFENIAFVSAVLSDYDFEDQMDYKSEEAGKHKGFAFVTMGTPEEAQAVIAKLNGDVMWSRSITVNYALKSLQPDASARERQIKNVERLARRKVFVGNLHEDTSIETLEQKFSQFGALTRSKLIYDLGSGRSRGFGFITFEDEASAMKAILDLDGSILDGSVIRVNIAKYPQTV</sequence>
<dbReference type="SMART" id="SM00360">
    <property type="entry name" value="RRM"/>
    <property type="match status" value="2"/>
</dbReference>
<dbReference type="Gene3D" id="3.30.70.330">
    <property type="match status" value="2"/>
</dbReference>
<dbReference type="InterPro" id="IPR012677">
    <property type="entry name" value="Nucleotide-bd_a/b_plait_sf"/>
</dbReference>
<dbReference type="GO" id="GO:0003723">
    <property type="term" value="F:RNA binding"/>
    <property type="evidence" value="ECO:0007669"/>
    <property type="project" value="UniProtKB-UniRule"/>
</dbReference>
<feature type="domain" description="RRM" evidence="4">
    <location>
        <begin position="317"/>
        <end position="395"/>
    </location>
</feature>
<organism evidence="5 6">
    <name type="scientific">Marchantia polymorpha subsp. ruderalis</name>
    <dbReference type="NCBI Taxonomy" id="1480154"/>
    <lineage>
        <taxon>Eukaryota</taxon>
        <taxon>Viridiplantae</taxon>
        <taxon>Streptophyta</taxon>
        <taxon>Embryophyta</taxon>
        <taxon>Marchantiophyta</taxon>
        <taxon>Marchantiopsida</taxon>
        <taxon>Marchantiidae</taxon>
        <taxon>Marchantiales</taxon>
        <taxon>Marchantiaceae</taxon>
        <taxon>Marchantia</taxon>
    </lineage>
</organism>
<keyword evidence="1 2" id="KW-0694">RNA-binding</keyword>
<dbReference type="Proteomes" id="UP000077202">
    <property type="component" value="Unassembled WGS sequence"/>
</dbReference>
<dbReference type="InterPro" id="IPR035979">
    <property type="entry name" value="RBD_domain_sf"/>
</dbReference>
<name>A0A176VWD4_MARPO</name>
<evidence type="ECO:0000259" key="4">
    <source>
        <dbReference type="PROSITE" id="PS50102"/>
    </source>
</evidence>
<feature type="region of interest" description="Disordered" evidence="3">
    <location>
        <begin position="106"/>
        <end position="127"/>
    </location>
</feature>
<evidence type="ECO:0000256" key="1">
    <source>
        <dbReference type="ARBA" id="ARBA00022884"/>
    </source>
</evidence>
<dbReference type="Pfam" id="PF00076">
    <property type="entry name" value="RRM_1"/>
    <property type="match status" value="2"/>
</dbReference>
<dbReference type="PANTHER" id="PTHR48027">
    <property type="entry name" value="HETEROGENEOUS NUCLEAR RIBONUCLEOPROTEIN 87F-RELATED"/>
    <property type="match status" value="1"/>
</dbReference>
<comment type="caution">
    <text evidence="5">The sequence shown here is derived from an EMBL/GenBank/DDBJ whole genome shotgun (WGS) entry which is preliminary data.</text>
</comment>
<evidence type="ECO:0000313" key="6">
    <source>
        <dbReference type="Proteomes" id="UP000077202"/>
    </source>
</evidence>
<dbReference type="InterPro" id="IPR000504">
    <property type="entry name" value="RRM_dom"/>
</dbReference>
<dbReference type="InterPro" id="IPR052462">
    <property type="entry name" value="SLIRP/GR-RBP-like"/>
</dbReference>
<accession>A0A176VWD4</accession>
<dbReference type="EMBL" id="LVLJ01002490">
    <property type="protein sequence ID" value="OAE24713.1"/>
    <property type="molecule type" value="Genomic_DNA"/>
</dbReference>
<evidence type="ECO:0000313" key="5">
    <source>
        <dbReference type="EMBL" id="OAE24713.1"/>
    </source>
</evidence>
<gene>
    <name evidence="5" type="ORF">AXG93_2016s1180</name>
</gene>